<evidence type="ECO:0008006" key="4">
    <source>
        <dbReference type="Google" id="ProtNLM"/>
    </source>
</evidence>
<dbReference type="SUPFAM" id="SSF46785">
    <property type="entry name" value="Winged helix' DNA-binding domain"/>
    <property type="match status" value="1"/>
</dbReference>
<proteinExistence type="predicted"/>
<name>A0ABV4Y5G1_9CYAN</name>
<comment type="caution">
    <text evidence="2">The sequence shown here is derived from an EMBL/GenBank/DDBJ whole genome shotgun (WGS) entry which is preliminary data.</text>
</comment>
<keyword evidence="3" id="KW-1185">Reference proteome</keyword>
<organism evidence="2 3">
    <name type="scientific">Floridaenema fluviatile BLCC-F154</name>
    <dbReference type="NCBI Taxonomy" id="3153640"/>
    <lineage>
        <taxon>Bacteria</taxon>
        <taxon>Bacillati</taxon>
        <taxon>Cyanobacteriota</taxon>
        <taxon>Cyanophyceae</taxon>
        <taxon>Oscillatoriophycideae</taxon>
        <taxon>Aerosakkonematales</taxon>
        <taxon>Aerosakkonemataceae</taxon>
        <taxon>Floridanema</taxon>
        <taxon>Floridanema fluviatile</taxon>
    </lineage>
</organism>
<dbReference type="InterPro" id="IPR036390">
    <property type="entry name" value="WH_DNA-bd_sf"/>
</dbReference>
<evidence type="ECO:0000256" key="1">
    <source>
        <dbReference type="SAM" id="Coils"/>
    </source>
</evidence>
<accession>A0ABV4Y5G1</accession>
<evidence type="ECO:0000313" key="3">
    <source>
        <dbReference type="Proteomes" id="UP001576776"/>
    </source>
</evidence>
<feature type="coiled-coil region" evidence="1">
    <location>
        <begin position="121"/>
        <end position="181"/>
    </location>
</feature>
<dbReference type="InterPro" id="IPR036388">
    <property type="entry name" value="WH-like_DNA-bd_sf"/>
</dbReference>
<sequence length="211" mass="23609">MNIIPDTAHKTSGRVLLNHEEIKLLLAVYERGGTATLSDLGKDLGLSRSANLKRADKLVAKQLLTKEVLAGTENKHIPTNIYSLFSGSTREGIEKAYSTGYIEVPWLPSQQAEEVVPESDSEELSDSYNDLQIESEEEENENGLTVRFDYDKVLEIMAAEIASLKQEVGQLNQEVTQLKQQFSHKSEIKLHDNSNLEKIVNIMKLQPNGRS</sequence>
<dbReference type="Proteomes" id="UP001576776">
    <property type="component" value="Unassembled WGS sequence"/>
</dbReference>
<dbReference type="RefSeq" id="WP_413255279.1">
    <property type="nucleotide sequence ID" value="NZ_JBHFNS010000012.1"/>
</dbReference>
<dbReference type="EMBL" id="JBHFNS010000012">
    <property type="protein sequence ID" value="MFB2933743.1"/>
    <property type="molecule type" value="Genomic_DNA"/>
</dbReference>
<reference evidence="2 3" key="1">
    <citation type="submission" date="2024-09" db="EMBL/GenBank/DDBJ databases">
        <title>Floridaenema gen nov. (Aerosakkonemataceae, Aerosakkonematales ord. nov., Cyanobacteria) from benthic tropical and subtropical fresh waters, with the description of four new species.</title>
        <authorList>
            <person name="Moretto J.A."/>
            <person name="Berthold D.E."/>
            <person name="Lefler F.W."/>
            <person name="Huang I.-S."/>
            <person name="Laughinghouse H. IV."/>
        </authorList>
    </citation>
    <scope>NUCLEOTIDE SEQUENCE [LARGE SCALE GENOMIC DNA]</scope>
    <source>
        <strain evidence="2 3">BLCC-F154</strain>
    </source>
</reference>
<evidence type="ECO:0000313" key="2">
    <source>
        <dbReference type="EMBL" id="MFB2933743.1"/>
    </source>
</evidence>
<protein>
    <recommendedName>
        <fullName evidence="4">MarR family transcriptional regulator</fullName>
    </recommendedName>
</protein>
<dbReference type="Gene3D" id="1.10.10.10">
    <property type="entry name" value="Winged helix-like DNA-binding domain superfamily/Winged helix DNA-binding domain"/>
    <property type="match status" value="1"/>
</dbReference>
<keyword evidence="1" id="KW-0175">Coiled coil</keyword>
<gene>
    <name evidence="2" type="ORF">ACE1B6_00540</name>
</gene>